<name>A0AA40DIN4_9PEZI</name>
<comment type="caution">
    <text evidence="1">The sequence shown here is derived from an EMBL/GenBank/DDBJ whole genome shotgun (WGS) entry which is preliminary data.</text>
</comment>
<sequence>MVATGLQLGSVVFEDDNSTAIICLADSSPHDLAPIATVLWGLDHAFGILQHMGGCCDSFTFLANRGCQVELERINMGLLPGLAPLFSQMGLEEQSMDSLPPDLLAQFFSLAFLSYSQGHCGPIRPFFLDTFPGRILLIGNNKWCEDFEGPLFTFQFLDRAPSLSKDRPKLDLRASPEDLLDTWGPGDFIAPKGDAENIYAISIGGGLILPTSKPTEASEALLHWSRASTLDTRSGTTFPCRKKLIIGANVSTNTSCDAEP</sequence>
<accession>A0AA40DIN4</accession>
<organism evidence="1 2">
    <name type="scientific">Lasiosphaeris hirsuta</name>
    <dbReference type="NCBI Taxonomy" id="260670"/>
    <lineage>
        <taxon>Eukaryota</taxon>
        <taxon>Fungi</taxon>
        <taxon>Dikarya</taxon>
        <taxon>Ascomycota</taxon>
        <taxon>Pezizomycotina</taxon>
        <taxon>Sordariomycetes</taxon>
        <taxon>Sordariomycetidae</taxon>
        <taxon>Sordariales</taxon>
        <taxon>Lasiosphaeriaceae</taxon>
        <taxon>Lasiosphaeris</taxon>
    </lineage>
</organism>
<evidence type="ECO:0000313" key="2">
    <source>
        <dbReference type="Proteomes" id="UP001172102"/>
    </source>
</evidence>
<reference evidence="1" key="1">
    <citation type="submission" date="2023-06" db="EMBL/GenBank/DDBJ databases">
        <title>Genome-scale phylogeny and comparative genomics of the fungal order Sordariales.</title>
        <authorList>
            <consortium name="Lawrence Berkeley National Laboratory"/>
            <person name="Hensen N."/>
            <person name="Bonometti L."/>
            <person name="Westerberg I."/>
            <person name="Brannstrom I.O."/>
            <person name="Guillou S."/>
            <person name="Cros-Aarteil S."/>
            <person name="Calhoun S."/>
            <person name="Haridas S."/>
            <person name="Kuo A."/>
            <person name="Mondo S."/>
            <person name="Pangilinan J."/>
            <person name="Riley R."/>
            <person name="Labutti K."/>
            <person name="Andreopoulos B."/>
            <person name="Lipzen A."/>
            <person name="Chen C."/>
            <person name="Yanf M."/>
            <person name="Daum C."/>
            <person name="Ng V."/>
            <person name="Clum A."/>
            <person name="Steindorff A."/>
            <person name="Ohm R."/>
            <person name="Martin F."/>
            <person name="Silar P."/>
            <person name="Natvig D."/>
            <person name="Lalanne C."/>
            <person name="Gautier V."/>
            <person name="Ament-Velasquez S.L."/>
            <person name="Kruys A."/>
            <person name="Hutchinson M.I."/>
            <person name="Powell A.J."/>
            <person name="Barry K."/>
            <person name="Miller A.N."/>
            <person name="Grigoriev I.V."/>
            <person name="Debuchy R."/>
            <person name="Gladieux P."/>
            <person name="Thoren M.H."/>
            <person name="Johannesson H."/>
        </authorList>
    </citation>
    <scope>NUCLEOTIDE SEQUENCE</scope>
    <source>
        <strain evidence="1">SMH4607-1</strain>
    </source>
</reference>
<evidence type="ECO:0000313" key="1">
    <source>
        <dbReference type="EMBL" id="KAK0704600.1"/>
    </source>
</evidence>
<dbReference type="EMBL" id="JAUKUA010000007">
    <property type="protein sequence ID" value="KAK0704600.1"/>
    <property type="molecule type" value="Genomic_DNA"/>
</dbReference>
<dbReference type="AlphaFoldDB" id="A0AA40DIN4"/>
<keyword evidence="2" id="KW-1185">Reference proteome</keyword>
<proteinExistence type="predicted"/>
<dbReference type="Proteomes" id="UP001172102">
    <property type="component" value="Unassembled WGS sequence"/>
</dbReference>
<protein>
    <submittedName>
        <fullName evidence="1">Uncharacterized protein</fullName>
    </submittedName>
</protein>
<gene>
    <name evidence="1" type="ORF">B0H67DRAFT_649029</name>
</gene>